<dbReference type="SUPFAM" id="SSF52833">
    <property type="entry name" value="Thioredoxin-like"/>
    <property type="match status" value="1"/>
</dbReference>
<comment type="cofactor">
    <cofactor evidence="1">
        <name>L-ascorbate</name>
        <dbReference type="ChEBI" id="CHEBI:38290"/>
    </cofactor>
</comment>
<evidence type="ECO:0000256" key="7">
    <source>
        <dbReference type="SAM" id="MobiDB-lite"/>
    </source>
</evidence>
<reference evidence="10" key="1">
    <citation type="submission" date="2020-05" db="EMBL/GenBank/DDBJ databases">
        <authorList>
            <person name="Zhu T."/>
            <person name="Keshari N."/>
            <person name="Lu X."/>
        </authorList>
    </citation>
    <scope>NUCLEOTIDE SEQUENCE</scope>
    <source>
        <strain evidence="10">NK1-22</strain>
    </source>
</reference>
<dbReference type="GO" id="GO:0016209">
    <property type="term" value="F:antioxidant activity"/>
    <property type="evidence" value="ECO:0007669"/>
    <property type="project" value="InterPro"/>
</dbReference>
<sequence>MATSAVPLSIGDPAPWATLPSTAHPQHYGDYLNGDRTVLFFLGSASSPETSAALMEFVFLQAQLQALGVSVLGVSIDPQDQTLSELVGRSPHLNLLWDFDGQLSALYGVCQIDSSGGIAYDPTTFVLDENLRIVAIIPLDRQVSHGAMVMEQLSQLPPLSPPTLVTGQAPVLLVPRVLEPLGHGTPIPYSVLRAPVLLVPRVLEPAFCQLLMDRYESEGSVDSGFMQQIGDQTVEVLNPSIKRRRDLRITDPSLIGQINQRIWRRIVPEIEKAFYYRVTNFERYLVGCYDDQTQGFFKPHRDNTNVGSLHRRFAMTLNLNEGYEGGYLRFPEYGSQLYRPAPGEAVIFSCSLLHEATPVTQGRRFTLLSFFYNQDDAKLREANKQHVVLRSPAVAPSPAAPTADKPSGFGAANPRKKR</sequence>
<accession>A0AA97BD29</accession>
<evidence type="ECO:0000313" key="10">
    <source>
        <dbReference type="EMBL" id="WOB43794.1"/>
    </source>
</evidence>
<dbReference type="Gene3D" id="2.60.120.620">
    <property type="entry name" value="q2cbj1_9rhob like domain"/>
    <property type="match status" value="1"/>
</dbReference>
<evidence type="ECO:0000256" key="5">
    <source>
        <dbReference type="ARBA" id="ARBA00023002"/>
    </source>
</evidence>
<name>A0AA97BD29_9CYAN</name>
<feature type="compositionally biased region" description="Low complexity" evidence="7">
    <location>
        <begin position="391"/>
        <end position="401"/>
    </location>
</feature>
<keyword evidence="2" id="KW-0479">Metal-binding</keyword>
<keyword evidence="4" id="KW-0223">Dioxygenase</keyword>
<keyword evidence="5" id="KW-0560">Oxidoreductase</keyword>
<dbReference type="EMBL" id="CP053540">
    <property type="protein sequence ID" value="WOB43794.1"/>
    <property type="molecule type" value="Genomic_DNA"/>
</dbReference>
<dbReference type="GO" id="GO:0005506">
    <property type="term" value="F:iron ion binding"/>
    <property type="evidence" value="ECO:0007669"/>
    <property type="project" value="InterPro"/>
</dbReference>
<dbReference type="PROSITE" id="PS51471">
    <property type="entry name" value="FE2OG_OXY"/>
    <property type="match status" value="1"/>
</dbReference>
<dbReference type="GO" id="GO:0031418">
    <property type="term" value="F:L-ascorbic acid binding"/>
    <property type="evidence" value="ECO:0007669"/>
    <property type="project" value="UniProtKB-KW"/>
</dbReference>
<dbReference type="InterPro" id="IPR044862">
    <property type="entry name" value="Pro_4_hyd_alph_FE2OG_OXY"/>
</dbReference>
<evidence type="ECO:0000256" key="4">
    <source>
        <dbReference type="ARBA" id="ARBA00022964"/>
    </source>
</evidence>
<feature type="region of interest" description="Disordered" evidence="7">
    <location>
        <begin position="390"/>
        <end position="418"/>
    </location>
</feature>
<dbReference type="InterPro" id="IPR005123">
    <property type="entry name" value="Oxoglu/Fe-dep_dioxygenase_dom"/>
</dbReference>
<evidence type="ECO:0000256" key="2">
    <source>
        <dbReference type="ARBA" id="ARBA00022723"/>
    </source>
</evidence>
<dbReference type="PROSITE" id="PS51352">
    <property type="entry name" value="THIOREDOXIN_2"/>
    <property type="match status" value="1"/>
</dbReference>
<organism evidence="10">
    <name type="scientific">Thermoleptolyngbya oregonensis NK1-22</name>
    <dbReference type="NCBI Taxonomy" id="2547457"/>
    <lineage>
        <taxon>Bacteria</taxon>
        <taxon>Bacillati</taxon>
        <taxon>Cyanobacteriota</taxon>
        <taxon>Cyanophyceae</taxon>
        <taxon>Oculatellales</taxon>
        <taxon>Oculatellaceae</taxon>
        <taxon>Thermoleptolyngbya</taxon>
    </lineage>
</organism>
<dbReference type="KEGG" id="tog:HNI00_11995"/>
<dbReference type="RefSeq" id="WP_316786435.1">
    <property type="nucleotide sequence ID" value="NZ_CP053540.1"/>
</dbReference>
<feature type="domain" description="Fe2OG dioxygenase" evidence="9">
    <location>
        <begin position="280"/>
        <end position="374"/>
    </location>
</feature>
<dbReference type="InterPro" id="IPR013766">
    <property type="entry name" value="Thioredoxin_domain"/>
</dbReference>
<keyword evidence="3" id="KW-0847">Vitamin C</keyword>
<evidence type="ECO:0000259" key="8">
    <source>
        <dbReference type="PROSITE" id="PS51352"/>
    </source>
</evidence>
<dbReference type="AlphaFoldDB" id="A0AA97BD29"/>
<keyword evidence="6" id="KW-0408">Iron</keyword>
<gene>
    <name evidence="10" type="ORF">HNI00_11995</name>
</gene>
<evidence type="ECO:0000259" key="9">
    <source>
        <dbReference type="PROSITE" id="PS51471"/>
    </source>
</evidence>
<protein>
    <submittedName>
        <fullName evidence="10">Redoxin domain-containing protein</fullName>
    </submittedName>
</protein>
<feature type="domain" description="Thioredoxin" evidence="8">
    <location>
        <begin position="8"/>
        <end position="155"/>
    </location>
</feature>
<evidence type="ECO:0000256" key="3">
    <source>
        <dbReference type="ARBA" id="ARBA00022896"/>
    </source>
</evidence>
<dbReference type="InterPro" id="IPR036249">
    <property type="entry name" value="Thioredoxin-like_sf"/>
</dbReference>
<dbReference type="Pfam" id="PF13640">
    <property type="entry name" value="2OG-FeII_Oxy_3"/>
    <property type="match status" value="1"/>
</dbReference>
<dbReference type="CDD" id="cd02971">
    <property type="entry name" value="PRX_family"/>
    <property type="match status" value="1"/>
</dbReference>
<evidence type="ECO:0000256" key="6">
    <source>
        <dbReference type="ARBA" id="ARBA00023004"/>
    </source>
</evidence>
<dbReference type="Pfam" id="PF00578">
    <property type="entry name" value="AhpC-TSA"/>
    <property type="match status" value="1"/>
</dbReference>
<evidence type="ECO:0000256" key="1">
    <source>
        <dbReference type="ARBA" id="ARBA00001961"/>
    </source>
</evidence>
<dbReference type="GO" id="GO:0016705">
    <property type="term" value="F:oxidoreductase activity, acting on paired donors, with incorporation or reduction of molecular oxygen"/>
    <property type="evidence" value="ECO:0007669"/>
    <property type="project" value="InterPro"/>
</dbReference>
<dbReference type="InterPro" id="IPR000866">
    <property type="entry name" value="AhpC/TSA"/>
</dbReference>
<dbReference type="SMART" id="SM00702">
    <property type="entry name" value="P4Hc"/>
    <property type="match status" value="1"/>
</dbReference>
<dbReference type="InterPro" id="IPR006620">
    <property type="entry name" value="Pro_4_hyd_alph"/>
</dbReference>
<proteinExistence type="predicted"/>
<dbReference type="Gene3D" id="3.40.30.10">
    <property type="entry name" value="Glutaredoxin"/>
    <property type="match status" value="1"/>
</dbReference>
<dbReference type="GO" id="GO:0051213">
    <property type="term" value="F:dioxygenase activity"/>
    <property type="evidence" value="ECO:0007669"/>
    <property type="project" value="UniProtKB-KW"/>
</dbReference>